<keyword evidence="4 9" id="KW-0812">Transmembrane</keyword>
<dbReference type="HOGENOM" id="CLU_1405062_0_0_1"/>
<dbReference type="EMBL" id="GL376621">
    <property type="status" value="NOT_ANNOTATED_CDS"/>
    <property type="molecule type" value="Genomic_DNA"/>
</dbReference>
<evidence type="ECO:0000256" key="9">
    <source>
        <dbReference type="RuleBase" id="RU368033"/>
    </source>
</evidence>
<dbReference type="GO" id="GO:0006465">
    <property type="term" value="P:signal peptide processing"/>
    <property type="evidence" value="ECO:0007669"/>
    <property type="project" value="UniProtKB-UniRule"/>
</dbReference>
<evidence type="ECO:0000313" key="10">
    <source>
        <dbReference type="EnsemblProtists" id="PYU1_T011938"/>
    </source>
</evidence>
<evidence type="ECO:0000256" key="5">
    <source>
        <dbReference type="ARBA" id="ARBA00022824"/>
    </source>
</evidence>
<dbReference type="Proteomes" id="UP000019132">
    <property type="component" value="Unassembled WGS sequence"/>
</dbReference>
<dbReference type="eggNOG" id="ENOG502S5AF">
    <property type="taxonomic scope" value="Eukaryota"/>
</dbReference>
<dbReference type="Pfam" id="PF06703">
    <property type="entry name" value="SPC25"/>
    <property type="match status" value="1"/>
</dbReference>
<evidence type="ECO:0000256" key="7">
    <source>
        <dbReference type="ARBA" id="ARBA00023136"/>
    </source>
</evidence>
<protein>
    <recommendedName>
        <fullName evidence="3 9">Signal peptidase complex subunit 2</fullName>
    </recommendedName>
</protein>
<dbReference type="EnsemblProtists" id="PYU1_T011938">
    <property type="protein sequence ID" value="PYU1_T011938"/>
    <property type="gene ID" value="PYU1_G011912"/>
</dbReference>
<comment type="subcellular location">
    <subcellularLocation>
        <location evidence="1 9">Endoplasmic reticulum membrane</location>
        <topology evidence="1 9">Multi-pass membrane protein</topology>
    </subcellularLocation>
</comment>
<sequence>MGAGSSAQRKLSEDKPAEEELVLNELKVETGDQNAVKNMLDDAIAEYFQEKNEYTIHYGWDNVKLLLMMVATAIAVVSHFYKHPAISERVLIYSCVGGFFFIHALLLGYSVFVEKNTILRMSKKGTKTPVVLVQTDFPCTEENYTICMQREGQKEKQVKVELYVGRFFDKEGYFSKDAFIKDLETIVSRFQKVKKQ</sequence>
<dbReference type="InterPro" id="IPR009582">
    <property type="entry name" value="Spc2/SPCS2"/>
</dbReference>
<dbReference type="GO" id="GO:0005787">
    <property type="term" value="C:signal peptidase complex"/>
    <property type="evidence" value="ECO:0007669"/>
    <property type="project" value="UniProtKB-UniRule"/>
</dbReference>
<reference evidence="10" key="3">
    <citation type="submission" date="2015-02" db="UniProtKB">
        <authorList>
            <consortium name="EnsemblProtists"/>
        </authorList>
    </citation>
    <scope>IDENTIFICATION</scope>
    <source>
        <strain evidence="10">DAOM BR144</strain>
    </source>
</reference>
<evidence type="ECO:0000256" key="8">
    <source>
        <dbReference type="ARBA" id="ARBA00045608"/>
    </source>
</evidence>
<organism evidence="10 11">
    <name type="scientific">Globisporangium ultimum (strain ATCC 200006 / CBS 805.95 / DAOM BR144)</name>
    <name type="common">Pythium ultimum</name>
    <dbReference type="NCBI Taxonomy" id="431595"/>
    <lineage>
        <taxon>Eukaryota</taxon>
        <taxon>Sar</taxon>
        <taxon>Stramenopiles</taxon>
        <taxon>Oomycota</taxon>
        <taxon>Peronosporomycetes</taxon>
        <taxon>Pythiales</taxon>
        <taxon>Pythiaceae</taxon>
        <taxon>Globisporangium</taxon>
    </lineage>
</organism>
<comment type="similarity">
    <text evidence="2 9">Belongs to the SPCS2 family.</text>
</comment>
<keyword evidence="5 9" id="KW-0256">Endoplasmic reticulum</keyword>
<keyword evidence="6 9" id="KW-1133">Transmembrane helix</keyword>
<evidence type="ECO:0000256" key="4">
    <source>
        <dbReference type="ARBA" id="ARBA00022692"/>
    </source>
</evidence>
<evidence type="ECO:0000256" key="1">
    <source>
        <dbReference type="ARBA" id="ARBA00004477"/>
    </source>
</evidence>
<dbReference type="PANTHER" id="PTHR13085:SF0">
    <property type="entry name" value="SIGNAL PEPTIDASE COMPLEX SUBUNIT 2"/>
    <property type="match status" value="1"/>
</dbReference>
<keyword evidence="7 9" id="KW-0472">Membrane</keyword>
<reference evidence="11" key="1">
    <citation type="journal article" date="2010" name="Genome Biol.">
        <title>Genome sequence of the necrotrophic plant pathogen Pythium ultimum reveals original pathogenicity mechanisms and effector repertoire.</title>
        <authorList>
            <person name="Levesque C.A."/>
            <person name="Brouwer H."/>
            <person name="Cano L."/>
            <person name="Hamilton J.P."/>
            <person name="Holt C."/>
            <person name="Huitema E."/>
            <person name="Raffaele S."/>
            <person name="Robideau G.P."/>
            <person name="Thines M."/>
            <person name="Win J."/>
            <person name="Zerillo M.M."/>
            <person name="Beakes G.W."/>
            <person name="Boore J.L."/>
            <person name="Busam D."/>
            <person name="Dumas B."/>
            <person name="Ferriera S."/>
            <person name="Fuerstenberg S.I."/>
            <person name="Gachon C.M."/>
            <person name="Gaulin E."/>
            <person name="Govers F."/>
            <person name="Grenville-Briggs L."/>
            <person name="Horner N."/>
            <person name="Hostetler J."/>
            <person name="Jiang R.H."/>
            <person name="Johnson J."/>
            <person name="Krajaejun T."/>
            <person name="Lin H."/>
            <person name="Meijer H.J."/>
            <person name="Moore B."/>
            <person name="Morris P."/>
            <person name="Phuntmart V."/>
            <person name="Puiu D."/>
            <person name="Shetty J."/>
            <person name="Stajich J.E."/>
            <person name="Tripathy S."/>
            <person name="Wawra S."/>
            <person name="van West P."/>
            <person name="Whitty B.R."/>
            <person name="Coutinho P.M."/>
            <person name="Henrissat B."/>
            <person name="Martin F."/>
            <person name="Thomas P.D."/>
            <person name="Tyler B.M."/>
            <person name="De Vries R.P."/>
            <person name="Kamoun S."/>
            <person name="Yandell M."/>
            <person name="Tisserat N."/>
            <person name="Buell C.R."/>
        </authorList>
    </citation>
    <scope>NUCLEOTIDE SEQUENCE</scope>
    <source>
        <strain evidence="11">DAOM:BR144</strain>
    </source>
</reference>
<evidence type="ECO:0000256" key="3">
    <source>
        <dbReference type="ARBA" id="ARBA00017057"/>
    </source>
</evidence>
<evidence type="ECO:0000313" key="11">
    <source>
        <dbReference type="Proteomes" id="UP000019132"/>
    </source>
</evidence>
<accession>K3X3Y9</accession>
<reference evidence="11" key="2">
    <citation type="submission" date="2010-04" db="EMBL/GenBank/DDBJ databases">
        <authorList>
            <person name="Buell R."/>
            <person name="Hamilton J."/>
            <person name="Hostetler J."/>
        </authorList>
    </citation>
    <scope>NUCLEOTIDE SEQUENCE [LARGE SCALE GENOMIC DNA]</scope>
    <source>
        <strain evidence="11">DAOM:BR144</strain>
    </source>
</reference>
<dbReference type="InParanoid" id="K3X3Y9"/>
<proteinExistence type="inferred from homology"/>
<name>K3X3Y9_GLOUD</name>
<keyword evidence="11" id="KW-1185">Reference proteome</keyword>
<dbReference type="OMA" id="INKWDGT"/>
<comment type="function">
    <text evidence="8 9">Component of the signal peptidase complex (SPC) which catalyzes the cleavage of N-terminal signal sequences from nascent proteins as they are translocated into the lumen of the endoplasmic reticulum. Enhances the enzymatic activity of SPC and facilitates the interactions between different components of the translocation site.</text>
</comment>
<feature type="transmembrane region" description="Helical" evidence="9">
    <location>
        <begin position="65"/>
        <end position="84"/>
    </location>
</feature>
<evidence type="ECO:0000256" key="6">
    <source>
        <dbReference type="ARBA" id="ARBA00022989"/>
    </source>
</evidence>
<dbReference type="PANTHER" id="PTHR13085">
    <property type="entry name" value="MICROSOMAL SIGNAL PEPTIDASE 25 KDA SUBUNIT"/>
    <property type="match status" value="1"/>
</dbReference>
<dbReference type="GO" id="GO:0045047">
    <property type="term" value="P:protein targeting to ER"/>
    <property type="evidence" value="ECO:0007669"/>
    <property type="project" value="TreeGrafter"/>
</dbReference>
<dbReference type="STRING" id="431595.K3X3Y9"/>
<dbReference type="GO" id="GO:0008233">
    <property type="term" value="F:peptidase activity"/>
    <property type="evidence" value="ECO:0007669"/>
    <property type="project" value="UniProtKB-UniRule"/>
</dbReference>
<evidence type="ECO:0000256" key="2">
    <source>
        <dbReference type="ARBA" id="ARBA00007324"/>
    </source>
</evidence>
<dbReference type="AlphaFoldDB" id="K3X3Y9"/>
<dbReference type="VEuPathDB" id="FungiDB:PYU1_G011912"/>
<feature type="transmembrane region" description="Helical" evidence="9">
    <location>
        <begin position="90"/>
        <end position="113"/>
    </location>
</feature>